<accession>A2DD25</accession>
<dbReference type="AlphaFoldDB" id="A2DD25"/>
<dbReference type="Gene3D" id="1.25.40.20">
    <property type="entry name" value="Ankyrin repeat-containing domain"/>
    <property type="match status" value="1"/>
</dbReference>
<gene>
    <name evidence="2" type="ORF">TVAG_238250</name>
</gene>
<dbReference type="InterPro" id="IPR002110">
    <property type="entry name" value="Ankyrin_rpt"/>
</dbReference>
<dbReference type="RefSeq" id="XP_001582785.1">
    <property type="nucleotide sequence ID" value="XM_001582735.1"/>
</dbReference>
<dbReference type="InParanoid" id="A2DD25"/>
<dbReference type="VEuPathDB" id="TrichDB:TVAG_238250"/>
<dbReference type="EMBL" id="DS113188">
    <property type="protein sequence ID" value="EAY21799.1"/>
    <property type="molecule type" value="Genomic_DNA"/>
</dbReference>
<organism evidence="2 3">
    <name type="scientific">Trichomonas vaginalis (strain ATCC PRA-98 / G3)</name>
    <dbReference type="NCBI Taxonomy" id="412133"/>
    <lineage>
        <taxon>Eukaryota</taxon>
        <taxon>Metamonada</taxon>
        <taxon>Parabasalia</taxon>
        <taxon>Trichomonadida</taxon>
        <taxon>Trichomonadidae</taxon>
        <taxon>Trichomonas</taxon>
    </lineage>
</organism>
<name>A2DD25_TRIV3</name>
<proteinExistence type="predicted"/>
<reference evidence="2" key="1">
    <citation type="submission" date="2006-10" db="EMBL/GenBank/DDBJ databases">
        <authorList>
            <person name="Amadeo P."/>
            <person name="Zhao Q."/>
            <person name="Wortman J."/>
            <person name="Fraser-Liggett C."/>
            <person name="Carlton J."/>
        </authorList>
    </citation>
    <scope>NUCLEOTIDE SEQUENCE</scope>
    <source>
        <strain evidence="2">G3</strain>
    </source>
</reference>
<keyword evidence="1" id="KW-0040">ANK repeat</keyword>
<feature type="repeat" description="ANK" evidence="1">
    <location>
        <begin position="65"/>
        <end position="97"/>
    </location>
</feature>
<dbReference type="KEGG" id="tva:5467351"/>
<dbReference type="VEuPathDB" id="TrichDB:TVAGG3_0606040"/>
<reference evidence="2" key="2">
    <citation type="journal article" date="2007" name="Science">
        <title>Draft genome sequence of the sexually transmitted pathogen Trichomonas vaginalis.</title>
        <authorList>
            <person name="Carlton J.M."/>
            <person name="Hirt R.P."/>
            <person name="Silva J.C."/>
            <person name="Delcher A.L."/>
            <person name="Schatz M."/>
            <person name="Zhao Q."/>
            <person name="Wortman J.R."/>
            <person name="Bidwell S.L."/>
            <person name="Alsmark U.C.M."/>
            <person name="Besteiro S."/>
            <person name="Sicheritz-Ponten T."/>
            <person name="Noel C.J."/>
            <person name="Dacks J.B."/>
            <person name="Foster P.G."/>
            <person name="Simillion C."/>
            <person name="Van de Peer Y."/>
            <person name="Miranda-Saavedra D."/>
            <person name="Barton G.J."/>
            <person name="Westrop G.D."/>
            <person name="Mueller S."/>
            <person name="Dessi D."/>
            <person name="Fiori P.L."/>
            <person name="Ren Q."/>
            <person name="Paulsen I."/>
            <person name="Zhang H."/>
            <person name="Bastida-Corcuera F.D."/>
            <person name="Simoes-Barbosa A."/>
            <person name="Brown M.T."/>
            <person name="Hayes R.D."/>
            <person name="Mukherjee M."/>
            <person name="Okumura C.Y."/>
            <person name="Schneider R."/>
            <person name="Smith A.J."/>
            <person name="Vanacova S."/>
            <person name="Villalvazo M."/>
            <person name="Haas B.J."/>
            <person name="Pertea M."/>
            <person name="Feldblyum T.V."/>
            <person name="Utterback T.R."/>
            <person name="Shu C.L."/>
            <person name="Osoegawa K."/>
            <person name="de Jong P.J."/>
            <person name="Hrdy I."/>
            <person name="Horvathova L."/>
            <person name="Zubacova Z."/>
            <person name="Dolezal P."/>
            <person name="Malik S.B."/>
            <person name="Logsdon J.M. Jr."/>
            <person name="Henze K."/>
            <person name="Gupta A."/>
            <person name="Wang C.C."/>
            <person name="Dunne R.L."/>
            <person name="Upcroft J.A."/>
            <person name="Upcroft P."/>
            <person name="White O."/>
            <person name="Salzberg S.L."/>
            <person name="Tang P."/>
            <person name="Chiu C.-H."/>
            <person name="Lee Y.-S."/>
            <person name="Embley T.M."/>
            <person name="Coombs G.H."/>
            <person name="Mottram J.C."/>
            <person name="Tachezy J."/>
            <person name="Fraser-Liggett C.M."/>
            <person name="Johnson P.J."/>
        </authorList>
    </citation>
    <scope>NUCLEOTIDE SEQUENCE [LARGE SCALE GENOMIC DNA]</scope>
    <source>
        <strain evidence="2">G3</strain>
    </source>
</reference>
<dbReference type="Proteomes" id="UP000001542">
    <property type="component" value="Unassembled WGS sequence"/>
</dbReference>
<evidence type="ECO:0000313" key="2">
    <source>
        <dbReference type="EMBL" id="EAY21799.1"/>
    </source>
</evidence>
<keyword evidence="3" id="KW-1185">Reference proteome</keyword>
<dbReference type="SUPFAM" id="SSF48403">
    <property type="entry name" value="Ankyrin repeat"/>
    <property type="match status" value="1"/>
</dbReference>
<evidence type="ECO:0000313" key="3">
    <source>
        <dbReference type="Proteomes" id="UP000001542"/>
    </source>
</evidence>
<dbReference type="SMR" id="A2DD25"/>
<protein>
    <submittedName>
        <fullName evidence="2">Uncharacterized protein</fullName>
    </submittedName>
</protein>
<evidence type="ECO:0000256" key="1">
    <source>
        <dbReference type="PROSITE-ProRule" id="PRU00023"/>
    </source>
</evidence>
<sequence length="125" mass="14518">MYILRDIAPECFEPKRKAHKDDNWKNINWVDNNGLTQLSMSILRHNIENAIFCIQVLKCDVNIPQRYLPISLAVQIDNLALVEVLCQNGADLNKADFQGYYPLDRAKSQEMRDFLTKHGSVQRKK</sequence>
<dbReference type="PROSITE" id="PS50088">
    <property type="entry name" value="ANK_REPEAT"/>
    <property type="match status" value="1"/>
</dbReference>
<dbReference type="InterPro" id="IPR036770">
    <property type="entry name" value="Ankyrin_rpt-contain_sf"/>
</dbReference>